<dbReference type="WBParaSite" id="ACRNAN_scaffold1663.g13920.t1">
    <property type="protein sequence ID" value="ACRNAN_scaffold1663.g13920.t1"/>
    <property type="gene ID" value="ACRNAN_scaffold1663.g13920"/>
</dbReference>
<feature type="region of interest" description="Disordered" evidence="1">
    <location>
        <begin position="49"/>
        <end position="130"/>
    </location>
</feature>
<organism evidence="2 3">
    <name type="scientific">Acrobeloides nanus</name>
    <dbReference type="NCBI Taxonomy" id="290746"/>
    <lineage>
        <taxon>Eukaryota</taxon>
        <taxon>Metazoa</taxon>
        <taxon>Ecdysozoa</taxon>
        <taxon>Nematoda</taxon>
        <taxon>Chromadorea</taxon>
        <taxon>Rhabditida</taxon>
        <taxon>Tylenchina</taxon>
        <taxon>Cephalobomorpha</taxon>
        <taxon>Cephaloboidea</taxon>
        <taxon>Cephalobidae</taxon>
        <taxon>Acrobeloides</taxon>
    </lineage>
</organism>
<name>A0A914CZ59_9BILA</name>
<evidence type="ECO:0000313" key="2">
    <source>
        <dbReference type="Proteomes" id="UP000887540"/>
    </source>
</evidence>
<keyword evidence="2" id="KW-1185">Reference proteome</keyword>
<reference evidence="3" key="1">
    <citation type="submission" date="2022-11" db="UniProtKB">
        <authorList>
            <consortium name="WormBaseParasite"/>
        </authorList>
    </citation>
    <scope>IDENTIFICATION</scope>
</reference>
<feature type="compositionally biased region" description="Basic and acidic residues" evidence="1">
    <location>
        <begin position="56"/>
        <end position="81"/>
    </location>
</feature>
<evidence type="ECO:0000313" key="3">
    <source>
        <dbReference type="WBParaSite" id="ACRNAN_scaffold1663.g13920.t1"/>
    </source>
</evidence>
<sequence length="215" mass="24553">MNNLVNPPSVNDLLDQGFDLQYFNPPTEYPVKLEDDWYLKFIKGPIKVTNSPIVPNKKDSAAKTTTTEEHVRTSSPLKDRNQQSSSKAPTSTPPTNHSQEKPKSKKGPTVTEIDDDGNLPSISPSPIPDLKTEIMQQVQNEVAKEILTKHKAEVEEGIQKRVAAHVLKQVPQGYMYLQSVEFNEAEYLEKEEKRRQKERERAHKAANDHRRKSWK</sequence>
<dbReference type="AlphaFoldDB" id="A0A914CZ59"/>
<protein>
    <submittedName>
        <fullName evidence="3">Uncharacterized protein</fullName>
    </submittedName>
</protein>
<evidence type="ECO:0000256" key="1">
    <source>
        <dbReference type="SAM" id="MobiDB-lite"/>
    </source>
</evidence>
<feature type="region of interest" description="Disordered" evidence="1">
    <location>
        <begin position="189"/>
        <end position="215"/>
    </location>
</feature>
<dbReference type="Proteomes" id="UP000887540">
    <property type="component" value="Unplaced"/>
</dbReference>
<accession>A0A914CZ59</accession>
<feature type="compositionally biased region" description="Basic and acidic residues" evidence="1">
    <location>
        <begin position="189"/>
        <end position="208"/>
    </location>
</feature>
<proteinExistence type="predicted"/>
<feature type="compositionally biased region" description="Low complexity" evidence="1">
    <location>
        <begin position="84"/>
        <end position="95"/>
    </location>
</feature>